<sequence length="72" mass="8518">IRTINYRFLPKTIIRMLMLPARFANAPTLLTRNLNQNVVYLPENSCKILSAFVGYRIHDYTNLFGGEYYCWQ</sequence>
<evidence type="ECO:0000256" key="1">
    <source>
        <dbReference type="SAM" id="SignalP"/>
    </source>
</evidence>
<accession>A0ABT4ZUB2</accession>
<feature type="non-terminal residue" evidence="2">
    <location>
        <position position="1"/>
    </location>
</feature>
<name>A0ABT4ZUB2_9CYAN</name>
<protein>
    <submittedName>
        <fullName evidence="2">Uncharacterized protein</fullName>
    </submittedName>
</protein>
<dbReference type="Proteomes" id="UP001211711">
    <property type="component" value="Unassembled WGS sequence"/>
</dbReference>
<keyword evidence="1" id="KW-0732">Signal</keyword>
<dbReference type="RefSeq" id="WP_272110715.1">
    <property type="nucleotide sequence ID" value="NZ_JAQMTI010000209.1"/>
</dbReference>
<gene>
    <name evidence="2" type="ORF">PN497_16820</name>
</gene>
<evidence type="ECO:0000313" key="2">
    <source>
        <dbReference type="EMBL" id="MDB9443011.1"/>
    </source>
</evidence>
<comment type="caution">
    <text evidence="2">The sequence shown here is derived from an EMBL/GenBank/DDBJ whole genome shotgun (WGS) entry which is preliminary data.</text>
</comment>
<evidence type="ECO:0000313" key="3">
    <source>
        <dbReference type="Proteomes" id="UP001211711"/>
    </source>
</evidence>
<dbReference type="EMBL" id="JAQMTI010000209">
    <property type="protein sequence ID" value="MDB9443011.1"/>
    <property type="molecule type" value="Genomic_DNA"/>
</dbReference>
<feature type="signal peptide" evidence="1">
    <location>
        <begin position="1"/>
        <end position="26"/>
    </location>
</feature>
<keyword evidence="3" id="KW-1185">Reference proteome</keyword>
<feature type="chain" id="PRO_5046743149" evidence="1">
    <location>
        <begin position="27"/>
        <end position="72"/>
    </location>
</feature>
<proteinExistence type="predicted"/>
<organism evidence="2 3">
    <name type="scientific">Sphaerospermopsis kisseleviana CS-549</name>
    <dbReference type="NCBI Taxonomy" id="3021783"/>
    <lineage>
        <taxon>Bacteria</taxon>
        <taxon>Bacillati</taxon>
        <taxon>Cyanobacteriota</taxon>
        <taxon>Cyanophyceae</taxon>
        <taxon>Nostocales</taxon>
        <taxon>Aphanizomenonaceae</taxon>
        <taxon>Sphaerospermopsis</taxon>
        <taxon>Sphaerospermopsis kisseleviana</taxon>
    </lineage>
</organism>
<reference evidence="2 3" key="1">
    <citation type="submission" date="2023-01" db="EMBL/GenBank/DDBJ databases">
        <title>Genomes from the Australian National Cyanobacteria Reference Collection.</title>
        <authorList>
            <person name="Willis A."/>
            <person name="Lee E.M.F."/>
        </authorList>
    </citation>
    <scope>NUCLEOTIDE SEQUENCE [LARGE SCALE GENOMIC DNA]</scope>
    <source>
        <strain evidence="2 3">CS-549</strain>
    </source>
</reference>